<dbReference type="Proteomes" id="UP000245207">
    <property type="component" value="Unassembled WGS sequence"/>
</dbReference>
<evidence type="ECO:0000313" key="2">
    <source>
        <dbReference type="EMBL" id="PWA74889.1"/>
    </source>
</evidence>
<evidence type="ECO:0000256" key="1">
    <source>
        <dbReference type="SAM" id="MobiDB-lite"/>
    </source>
</evidence>
<comment type="caution">
    <text evidence="2">The sequence shown here is derived from an EMBL/GenBank/DDBJ whole genome shotgun (WGS) entry which is preliminary data.</text>
</comment>
<accession>A0A2U1NN04</accession>
<reference evidence="2 3" key="1">
    <citation type="journal article" date="2018" name="Mol. Plant">
        <title>The genome of Artemisia annua provides insight into the evolution of Asteraceae family and artemisinin biosynthesis.</title>
        <authorList>
            <person name="Shen Q."/>
            <person name="Zhang L."/>
            <person name="Liao Z."/>
            <person name="Wang S."/>
            <person name="Yan T."/>
            <person name="Shi P."/>
            <person name="Liu M."/>
            <person name="Fu X."/>
            <person name="Pan Q."/>
            <person name="Wang Y."/>
            <person name="Lv Z."/>
            <person name="Lu X."/>
            <person name="Zhang F."/>
            <person name="Jiang W."/>
            <person name="Ma Y."/>
            <person name="Chen M."/>
            <person name="Hao X."/>
            <person name="Li L."/>
            <person name="Tang Y."/>
            <person name="Lv G."/>
            <person name="Zhou Y."/>
            <person name="Sun X."/>
            <person name="Brodelius P.E."/>
            <person name="Rose J.K.C."/>
            <person name="Tang K."/>
        </authorList>
    </citation>
    <scope>NUCLEOTIDE SEQUENCE [LARGE SCALE GENOMIC DNA]</scope>
    <source>
        <strain evidence="3">cv. Huhao1</strain>
        <tissue evidence="2">Leaf</tissue>
    </source>
</reference>
<proteinExistence type="predicted"/>
<dbReference type="Pfam" id="PF03004">
    <property type="entry name" value="Transposase_24"/>
    <property type="match status" value="1"/>
</dbReference>
<gene>
    <name evidence="2" type="ORF">CTI12_AA245740</name>
</gene>
<feature type="compositionally biased region" description="Polar residues" evidence="1">
    <location>
        <begin position="20"/>
        <end position="40"/>
    </location>
</feature>
<dbReference type="PANTHER" id="PTHR33144">
    <property type="entry name" value="OS10G0409366 PROTEIN-RELATED"/>
    <property type="match status" value="1"/>
</dbReference>
<organism evidence="2 3">
    <name type="scientific">Artemisia annua</name>
    <name type="common">Sweet wormwood</name>
    <dbReference type="NCBI Taxonomy" id="35608"/>
    <lineage>
        <taxon>Eukaryota</taxon>
        <taxon>Viridiplantae</taxon>
        <taxon>Streptophyta</taxon>
        <taxon>Embryophyta</taxon>
        <taxon>Tracheophyta</taxon>
        <taxon>Spermatophyta</taxon>
        <taxon>Magnoliopsida</taxon>
        <taxon>eudicotyledons</taxon>
        <taxon>Gunneridae</taxon>
        <taxon>Pentapetalae</taxon>
        <taxon>asterids</taxon>
        <taxon>campanulids</taxon>
        <taxon>Asterales</taxon>
        <taxon>Asteraceae</taxon>
        <taxon>Asteroideae</taxon>
        <taxon>Anthemideae</taxon>
        <taxon>Artemisiinae</taxon>
        <taxon>Artemisia</taxon>
    </lineage>
</organism>
<protein>
    <recommendedName>
        <fullName evidence="4">Transposase, Ptta/En/Spm</fullName>
    </recommendedName>
</protein>
<sequence>MDSGMASRRHNRVSTRDHNNSQQNEDVIEVGSNQPNNVQGNVRKRVRGPTFMPKVWTKTEEDRISVQFNEYGQPVEKTTSTLTHFIGSLARSGKYCKLHKPWNKVTNAKKQILLDTVNDKFDLPPGSDDWILKSFGRKVKNWRARVKKDYYDPTLPYREQITFKPKRRLSEKNKANRAKKKMVQVTGKTSYAQIREKQKVILGHEPTRKELFRACFSKDGITQNEEAADAIECTTSLCSFIWNYCHFLQEQMEELTSKLSEHELDEPGPQDIYSKVMGNDKNGTAEMYGLGVRASDVWGVVPSRSARHRDKLQWKSTAERLSA</sequence>
<name>A0A2U1NN04_ARTAN</name>
<dbReference type="STRING" id="35608.A0A2U1NN04"/>
<feature type="region of interest" description="Disordered" evidence="1">
    <location>
        <begin position="1"/>
        <end position="41"/>
    </location>
</feature>
<dbReference type="OrthoDB" id="1751912at2759"/>
<dbReference type="AlphaFoldDB" id="A0A2U1NN04"/>
<keyword evidence="3" id="KW-1185">Reference proteome</keyword>
<dbReference type="PANTHER" id="PTHR33144:SF55">
    <property type="entry name" value="CHROMATIN REMODELER BROMODOMAIN FAMILY"/>
    <property type="match status" value="1"/>
</dbReference>
<evidence type="ECO:0008006" key="4">
    <source>
        <dbReference type="Google" id="ProtNLM"/>
    </source>
</evidence>
<dbReference type="EMBL" id="PKPP01002497">
    <property type="protein sequence ID" value="PWA74889.1"/>
    <property type="molecule type" value="Genomic_DNA"/>
</dbReference>
<dbReference type="InterPro" id="IPR004252">
    <property type="entry name" value="Probable_transposase_24"/>
</dbReference>
<evidence type="ECO:0000313" key="3">
    <source>
        <dbReference type="Proteomes" id="UP000245207"/>
    </source>
</evidence>